<proteinExistence type="predicted"/>
<dbReference type="Proteomes" id="UP000198211">
    <property type="component" value="Unassembled WGS sequence"/>
</dbReference>
<feature type="region of interest" description="Disordered" evidence="1">
    <location>
        <begin position="68"/>
        <end position="92"/>
    </location>
</feature>
<sequence>MDIKALPRIRYGKARIRRWGKFVGIRNVCAYAEPDPQGNFKIMLDPGHSQDETVTIKEEDPLSTVQKESVLEEKVAPPAPTTPSSTSVSVIQDEPSRMSVVLDVSSPTSSLESGSQATQMNEAQAKVYVAGQVCQWEPLDEAWISDLQIVRSELPTAQDVTPIAIPMSMPSPRDCVALIQTLLVDTDFSFRNVIREWFRSRSSHIAQSAVRMAVEETEIIEWCQVAFGVTFQVVNIQDGPLTIQDYHAEDADGDLLMTDHEAGLLDKNGQSVVTLNESMSSIQHVSSRAGSDLVPSLFGKLGGSIESTRRDAVSQIKTEPGVANFQQDTRSRDADNVAVKKEKSSNEEAAVARADVLLAAQLQTTIQSVNAAKQRTKTPAAVSTAVKTEAGTKATKASVLKSSDDAKVKAKKATPKAFASKKVRRDGYPSDSDPSSEDDDNDSNSDDSGSSFCEPLSDIVVPKATQGGTTTMTI</sequence>
<evidence type="ECO:0000313" key="2">
    <source>
        <dbReference type="EMBL" id="OWZ03492.1"/>
    </source>
</evidence>
<name>A0A225VDV3_9STRA</name>
<feature type="non-terminal residue" evidence="2">
    <location>
        <position position="474"/>
    </location>
</feature>
<feature type="region of interest" description="Disordered" evidence="1">
    <location>
        <begin position="328"/>
        <end position="348"/>
    </location>
</feature>
<feature type="compositionally biased region" description="Acidic residues" evidence="1">
    <location>
        <begin position="434"/>
        <end position="445"/>
    </location>
</feature>
<dbReference type="EMBL" id="NBNE01005488">
    <property type="protein sequence ID" value="OWZ03492.1"/>
    <property type="molecule type" value="Genomic_DNA"/>
</dbReference>
<dbReference type="AlphaFoldDB" id="A0A225VDV3"/>
<evidence type="ECO:0000313" key="3">
    <source>
        <dbReference type="Proteomes" id="UP000198211"/>
    </source>
</evidence>
<accession>A0A225VDV3</accession>
<protein>
    <submittedName>
        <fullName evidence="2">Uncharacterized protein</fullName>
    </submittedName>
</protein>
<feature type="compositionally biased region" description="Basic and acidic residues" evidence="1">
    <location>
        <begin position="329"/>
        <end position="346"/>
    </location>
</feature>
<keyword evidence="3" id="KW-1185">Reference proteome</keyword>
<comment type="caution">
    <text evidence="2">The sequence shown here is derived from an EMBL/GenBank/DDBJ whole genome shotgun (WGS) entry which is preliminary data.</text>
</comment>
<reference evidence="3" key="1">
    <citation type="submission" date="2017-03" db="EMBL/GenBank/DDBJ databases">
        <title>Phytopthora megakarya and P. palmivora, two closely related causual agents of cacao black pod achieved similar genome size and gene model numbers by different mechanisms.</title>
        <authorList>
            <person name="Ali S."/>
            <person name="Shao J."/>
            <person name="Larry D.J."/>
            <person name="Kronmiller B."/>
            <person name="Shen D."/>
            <person name="Strem M.D."/>
            <person name="Melnick R.L."/>
            <person name="Guiltinan M.J."/>
            <person name="Tyler B.M."/>
            <person name="Meinhardt L.W."/>
            <person name="Bailey B.A."/>
        </authorList>
    </citation>
    <scope>NUCLEOTIDE SEQUENCE [LARGE SCALE GENOMIC DNA]</scope>
    <source>
        <strain evidence="3">zdho120</strain>
    </source>
</reference>
<evidence type="ECO:0000256" key="1">
    <source>
        <dbReference type="SAM" id="MobiDB-lite"/>
    </source>
</evidence>
<feature type="compositionally biased region" description="Basic residues" evidence="1">
    <location>
        <begin position="409"/>
        <end position="424"/>
    </location>
</feature>
<gene>
    <name evidence="2" type="ORF">PHMEG_00024769</name>
</gene>
<organism evidence="2 3">
    <name type="scientific">Phytophthora megakarya</name>
    <dbReference type="NCBI Taxonomy" id="4795"/>
    <lineage>
        <taxon>Eukaryota</taxon>
        <taxon>Sar</taxon>
        <taxon>Stramenopiles</taxon>
        <taxon>Oomycota</taxon>
        <taxon>Peronosporomycetes</taxon>
        <taxon>Peronosporales</taxon>
        <taxon>Peronosporaceae</taxon>
        <taxon>Phytophthora</taxon>
    </lineage>
</organism>
<feature type="region of interest" description="Disordered" evidence="1">
    <location>
        <begin position="373"/>
        <end position="474"/>
    </location>
</feature>